<organism evidence="2 3">
    <name type="scientific">Phormidesmis priestleyi Ana</name>
    <dbReference type="NCBI Taxonomy" id="1666911"/>
    <lineage>
        <taxon>Bacteria</taxon>
        <taxon>Bacillati</taxon>
        <taxon>Cyanobacteriota</taxon>
        <taxon>Cyanophyceae</taxon>
        <taxon>Leptolyngbyales</taxon>
        <taxon>Leptolyngbyaceae</taxon>
        <taxon>Phormidesmis</taxon>
    </lineage>
</organism>
<evidence type="ECO:0000256" key="1">
    <source>
        <dbReference type="SAM" id="Coils"/>
    </source>
</evidence>
<reference evidence="2 3" key="1">
    <citation type="submission" date="2015-09" db="EMBL/GenBank/DDBJ databases">
        <title>Identification and resolution of microdiversity through metagenomic sequencing of parallel consortia.</title>
        <authorList>
            <person name="Nelson W.C."/>
            <person name="Romine M.F."/>
            <person name="Lindemann S.R."/>
        </authorList>
    </citation>
    <scope>NUCLEOTIDE SEQUENCE [LARGE SCALE GENOMIC DNA]</scope>
    <source>
        <strain evidence="2">Ana</strain>
    </source>
</reference>
<dbReference type="PATRIC" id="fig|1666911.3.peg.3431"/>
<sequence length="110" mass="12847">MSESLWHKPGETLSHKNACKEFGLTEDEVFEAIKSGKLQYRENYAHGNPYFRLLRSEVKSLVGELYGPQHLEAQAVKHQLQKINREINSLKRKLKSLEKQKAELIERQNQ</sequence>
<dbReference type="AlphaFoldDB" id="A0A0P7YPT3"/>
<name>A0A0P7YPT3_9CYAN</name>
<dbReference type="EMBL" id="LJZR01000057">
    <property type="protein sequence ID" value="KPQ32427.1"/>
    <property type="molecule type" value="Genomic_DNA"/>
</dbReference>
<proteinExistence type="predicted"/>
<keyword evidence="1" id="KW-0175">Coiled coil</keyword>
<dbReference type="Proteomes" id="UP000050465">
    <property type="component" value="Unassembled WGS sequence"/>
</dbReference>
<gene>
    <name evidence="2" type="ORF">HLUCCA11_21485</name>
</gene>
<accession>A0A0P7YPT3</accession>
<comment type="caution">
    <text evidence="2">The sequence shown here is derived from an EMBL/GenBank/DDBJ whole genome shotgun (WGS) entry which is preliminary data.</text>
</comment>
<protein>
    <submittedName>
        <fullName evidence="2">Uncharacterized protein</fullName>
    </submittedName>
</protein>
<feature type="coiled-coil region" evidence="1">
    <location>
        <begin position="73"/>
        <end position="107"/>
    </location>
</feature>
<evidence type="ECO:0000313" key="3">
    <source>
        <dbReference type="Proteomes" id="UP000050465"/>
    </source>
</evidence>
<evidence type="ECO:0000313" key="2">
    <source>
        <dbReference type="EMBL" id="KPQ32427.1"/>
    </source>
</evidence>